<evidence type="ECO:0000313" key="3">
    <source>
        <dbReference type="Proteomes" id="UP000193719"/>
    </source>
</evidence>
<dbReference type="InterPro" id="IPR036770">
    <property type="entry name" value="Ankyrin_rpt-contain_sf"/>
</dbReference>
<proteinExistence type="predicted"/>
<keyword evidence="1" id="KW-0040">ANK repeat</keyword>
<feature type="repeat" description="ANK" evidence="1">
    <location>
        <begin position="78"/>
        <end position="109"/>
    </location>
</feature>
<organism evidence="2 3">
    <name type="scientific">Piromyces finnis</name>
    <dbReference type="NCBI Taxonomy" id="1754191"/>
    <lineage>
        <taxon>Eukaryota</taxon>
        <taxon>Fungi</taxon>
        <taxon>Fungi incertae sedis</taxon>
        <taxon>Chytridiomycota</taxon>
        <taxon>Chytridiomycota incertae sedis</taxon>
        <taxon>Neocallimastigomycetes</taxon>
        <taxon>Neocallimastigales</taxon>
        <taxon>Neocallimastigaceae</taxon>
        <taxon>Piromyces</taxon>
    </lineage>
</organism>
<dbReference type="SUPFAM" id="SSF48403">
    <property type="entry name" value="Ankyrin repeat"/>
    <property type="match status" value="1"/>
</dbReference>
<reference evidence="2 3" key="1">
    <citation type="submission" date="2016-08" db="EMBL/GenBank/DDBJ databases">
        <title>Genomes of anaerobic fungi encode conserved fungal cellulosomes for biomass hydrolysis.</title>
        <authorList>
            <consortium name="DOE Joint Genome Institute"/>
            <person name="Haitjema C.H."/>
            <person name="Gilmore S.P."/>
            <person name="Henske J.K."/>
            <person name="Solomon K.V."/>
            <person name="De Groot R."/>
            <person name="Kuo A."/>
            <person name="Mondo S.J."/>
            <person name="Salamov A.A."/>
            <person name="Labutti K."/>
            <person name="Zhao Z."/>
            <person name="Chiniquy J."/>
            <person name="Barry K."/>
            <person name="Brewer H.M."/>
            <person name="Purvine S.O."/>
            <person name="Wright A.T."/>
            <person name="Boxma B."/>
            <person name="Van Alen T."/>
            <person name="Hackstein J.H."/>
            <person name="Baker S.E."/>
            <person name="Grigoriev I.V."/>
            <person name="O'Malley M.A."/>
        </authorList>
    </citation>
    <scope>NUCLEOTIDE SEQUENCE [LARGE SCALE GENOMIC DNA]</scope>
    <source>
        <strain evidence="3">finn</strain>
    </source>
</reference>
<name>A0A1Y1V6U2_9FUNG</name>
<dbReference type="OrthoDB" id="10642040at2759"/>
<evidence type="ECO:0000256" key="1">
    <source>
        <dbReference type="PROSITE-ProRule" id="PRU00023"/>
    </source>
</evidence>
<dbReference type="InterPro" id="IPR002110">
    <property type="entry name" value="Ankyrin_rpt"/>
</dbReference>
<reference evidence="2 3" key="2">
    <citation type="submission" date="2016-08" db="EMBL/GenBank/DDBJ databases">
        <title>Pervasive Adenine N6-methylation of Active Genes in Fungi.</title>
        <authorList>
            <consortium name="DOE Joint Genome Institute"/>
            <person name="Mondo S.J."/>
            <person name="Dannebaum R.O."/>
            <person name="Kuo R.C."/>
            <person name="Labutti K."/>
            <person name="Haridas S."/>
            <person name="Kuo A."/>
            <person name="Salamov A."/>
            <person name="Ahrendt S.R."/>
            <person name="Lipzen A."/>
            <person name="Sullivan W."/>
            <person name="Andreopoulos W.B."/>
            <person name="Clum A."/>
            <person name="Lindquist E."/>
            <person name="Daum C."/>
            <person name="Ramamoorthy G.K."/>
            <person name="Gryganskyi A."/>
            <person name="Culley D."/>
            <person name="Magnuson J.K."/>
            <person name="James T.Y."/>
            <person name="O'Malley M.A."/>
            <person name="Stajich J.E."/>
            <person name="Spatafora J.W."/>
            <person name="Visel A."/>
            <person name="Grigoriev I.V."/>
        </authorList>
    </citation>
    <scope>NUCLEOTIDE SEQUENCE [LARGE SCALE GENOMIC DNA]</scope>
    <source>
        <strain evidence="3">finn</strain>
    </source>
</reference>
<accession>A0A1Y1V6U2</accession>
<feature type="non-terminal residue" evidence="2">
    <location>
        <position position="109"/>
    </location>
</feature>
<dbReference type="EMBL" id="MCFH01000026">
    <property type="protein sequence ID" value="ORX48683.1"/>
    <property type="molecule type" value="Genomic_DNA"/>
</dbReference>
<dbReference type="AlphaFoldDB" id="A0A1Y1V6U2"/>
<keyword evidence="3" id="KW-1185">Reference proteome</keyword>
<comment type="caution">
    <text evidence="2">The sequence shown here is derived from an EMBL/GenBank/DDBJ whole genome shotgun (WGS) entry which is preliminary data.</text>
</comment>
<gene>
    <name evidence="2" type="ORF">BCR36DRAFT_292946</name>
</gene>
<dbReference type="PROSITE" id="PS50088">
    <property type="entry name" value="ANK_REPEAT"/>
    <property type="match status" value="1"/>
</dbReference>
<dbReference type="Pfam" id="PF13606">
    <property type="entry name" value="Ank_3"/>
    <property type="match status" value="1"/>
</dbReference>
<protein>
    <submittedName>
        <fullName evidence="2">Uncharacterized protein</fullName>
    </submittedName>
</protein>
<dbReference type="Proteomes" id="UP000193719">
    <property type="component" value="Unassembled WGS sequence"/>
</dbReference>
<evidence type="ECO:0000313" key="2">
    <source>
        <dbReference type="EMBL" id="ORX48683.1"/>
    </source>
</evidence>
<sequence length="109" mass="12951">MQYINENDIERFSKYVKENKINLSYFNDENSFDFLIYAIEKDTIIKILEFIISNYSSLNYTCSVDWMRIKKPHSTNTNYQSPLFNAIANKKYNIARLLLKVGADINYKI</sequence>
<dbReference type="Gene3D" id="1.25.40.20">
    <property type="entry name" value="Ankyrin repeat-containing domain"/>
    <property type="match status" value="1"/>
</dbReference>
<dbReference type="PROSITE" id="PS50297">
    <property type="entry name" value="ANK_REP_REGION"/>
    <property type="match status" value="1"/>
</dbReference>